<dbReference type="EMBL" id="BMWY01000003">
    <property type="protein sequence ID" value="GGZ54354.1"/>
    <property type="molecule type" value="Genomic_DNA"/>
</dbReference>
<name>A0ABQ3BT43_9FLAO</name>
<sequence length="125" mass="14121">MQGFKPISETNKNLLAALNVINSQKAQISKIVDQQKEVIDDRTKELKEKNKELAEISQLNAHTVREPLSRILGLIEISDYYSAEELKTEVLDHLKTSSEDLDKALKDVIERSAKAIELFSSKSPQ</sequence>
<comment type="caution">
    <text evidence="2">The sequence shown here is derived from an EMBL/GenBank/DDBJ whole genome shotgun (WGS) entry which is preliminary data.</text>
</comment>
<dbReference type="GeneID" id="94369175"/>
<dbReference type="InterPro" id="IPR036097">
    <property type="entry name" value="HisK_dim/P_sf"/>
</dbReference>
<evidence type="ECO:0000256" key="1">
    <source>
        <dbReference type="SAM" id="Coils"/>
    </source>
</evidence>
<feature type="coiled-coil region" evidence="1">
    <location>
        <begin position="32"/>
        <end position="59"/>
    </location>
</feature>
<dbReference type="Proteomes" id="UP000615593">
    <property type="component" value="Unassembled WGS sequence"/>
</dbReference>
<protein>
    <submittedName>
        <fullName evidence="2">Uncharacterized protein</fullName>
    </submittedName>
</protein>
<reference evidence="3" key="1">
    <citation type="journal article" date="2019" name="Int. J. Syst. Evol. Microbiol.">
        <title>The Global Catalogue of Microorganisms (GCM) 10K type strain sequencing project: providing services to taxonomists for standard genome sequencing and annotation.</title>
        <authorList>
            <consortium name="The Broad Institute Genomics Platform"/>
            <consortium name="The Broad Institute Genome Sequencing Center for Infectious Disease"/>
            <person name="Wu L."/>
            <person name="Ma J."/>
        </authorList>
    </citation>
    <scope>NUCLEOTIDE SEQUENCE [LARGE SCALE GENOMIC DNA]</scope>
    <source>
        <strain evidence="3">KCTC 12708</strain>
    </source>
</reference>
<dbReference type="SUPFAM" id="SSF47384">
    <property type="entry name" value="Homodimeric domain of signal transducing histidine kinase"/>
    <property type="match status" value="1"/>
</dbReference>
<dbReference type="RefSeq" id="WP_027884380.1">
    <property type="nucleotide sequence ID" value="NZ_BMWY01000003.1"/>
</dbReference>
<keyword evidence="1" id="KW-0175">Coiled coil</keyword>
<dbReference type="Gene3D" id="1.10.287.130">
    <property type="match status" value="1"/>
</dbReference>
<proteinExistence type="predicted"/>
<evidence type="ECO:0000313" key="2">
    <source>
        <dbReference type="EMBL" id="GGZ54354.1"/>
    </source>
</evidence>
<organism evidence="2 3">
    <name type="scientific">Mesonia mobilis</name>
    <dbReference type="NCBI Taxonomy" id="369791"/>
    <lineage>
        <taxon>Bacteria</taxon>
        <taxon>Pseudomonadati</taxon>
        <taxon>Bacteroidota</taxon>
        <taxon>Flavobacteriia</taxon>
        <taxon>Flavobacteriales</taxon>
        <taxon>Flavobacteriaceae</taxon>
        <taxon>Mesonia</taxon>
    </lineage>
</organism>
<evidence type="ECO:0000313" key="3">
    <source>
        <dbReference type="Proteomes" id="UP000615593"/>
    </source>
</evidence>
<keyword evidence="3" id="KW-1185">Reference proteome</keyword>
<accession>A0ABQ3BT43</accession>
<gene>
    <name evidence="2" type="ORF">GCM10008088_15110</name>
</gene>